<dbReference type="EMBL" id="JAIWYP010000015">
    <property type="protein sequence ID" value="KAH3702765.1"/>
    <property type="molecule type" value="Genomic_DNA"/>
</dbReference>
<organism evidence="1 2">
    <name type="scientific">Dreissena polymorpha</name>
    <name type="common">Zebra mussel</name>
    <name type="synonym">Mytilus polymorpha</name>
    <dbReference type="NCBI Taxonomy" id="45954"/>
    <lineage>
        <taxon>Eukaryota</taxon>
        <taxon>Metazoa</taxon>
        <taxon>Spiralia</taxon>
        <taxon>Lophotrochozoa</taxon>
        <taxon>Mollusca</taxon>
        <taxon>Bivalvia</taxon>
        <taxon>Autobranchia</taxon>
        <taxon>Heteroconchia</taxon>
        <taxon>Euheterodonta</taxon>
        <taxon>Imparidentia</taxon>
        <taxon>Neoheterodontei</taxon>
        <taxon>Myida</taxon>
        <taxon>Dreissenoidea</taxon>
        <taxon>Dreissenidae</taxon>
        <taxon>Dreissena</taxon>
    </lineage>
</organism>
<dbReference type="AlphaFoldDB" id="A0A9D4BGY4"/>
<sequence>MMSHHLNVRLEYKDIDIAHRLGKYIPNKNRAVIVKFVRRQTKIDVMKRAKQLKGTGIYINEDLTKINAEVLASLRLKEPSRVERALARFNESDYGRATLVVPANIRRATIAVFNGERRSSIDRALFDILSSDHSLPLTPRLLVA</sequence>
<proteinExistence type="predicted"/>
<evidence type="ECO:0000313" key="2">
    <source>
        <dbReference type="Proteomes" id="UP000828390"/>
    </source>
</evidence>
<keyword evidence="2" id="KW-1185">Reference proteome</keyword>
<protein>
    <submittedName>
        <fullName evidence="1">Uncharacterized protein</fullName>
    </submittedName>
</protein>
<dbReference type="Gene3D" id="3.30.70.1820">
    <property type="entry name" value="L1 transposable element, RRM domain"/>
    <property type="match status" value="1"/>
</dbReference>
<evidence type="ECO:0000313" key="1">
    <source>
        <dbReference type="EMBL" id="KAH3702765.1"/>
    </source>
</evidence>
<name>A0A9D4BGY4_DREPO</name>
<accession>A0A9D4BGY4</accession>
<dbReference type="Proteomes" id="UP000828390">
    <property type="component" value="Unassembled WGS sequence"/>
</dbReference>
<comment type="caution">
    <text evidence="1">The sequence shown here is derived from an EMBL/GenBank/DDBJ whole genome shotgun (WGS) entry which is preliminary data.</text>
</comment>
<reference evidence="1" key="2">
    <citation type="submission" date="2020-11" db="EMBL/GenBank/DDBJ databases">
        <authorList>
            <person name="McCartney M.A."/>
            <person name="Auch B."/>
            <person name="Kono T."/>
            <person name="Mallez S."/>
            <person name="Becker A."/>
            <person name="Gohl D.M."/>
            <person name="Silverstein K.A.T."/>
            <person name="Koren S."/>
            <person name="Bechman K.B."/>
            <person name="Herman A."/>
            <person name="Abrahante J.E."/>
            <person name="Garbe J."/>
        </authorList>
    </citation>
    <scope>NUCLEOTIDE SEQUENCE</scope>
    <source>
        <strain evidence="1">Duluth1</strain>
        <tissue evidence="1">Whole animal</tissue>
    </source>
</reference>
<gene>
    <name evidence="1" type="ORF">DPMN_077791</name>
</gene>
<reference evidence="1" key="1">
    <citation type="journal article" date="2019" name="bioRxiv">
        <title>The Genome of the Zebra Mussel, Dreissena polymorpha: A Resource for Invasive Species Research.</title>
        <authorList>
            <person name="McCartney M.A."/>
            <person name="Auch B."/>
            <person name="Kono T."/>
            <person name="Mallez S."/>
            <person name="Zhang Y."/>
            <person name="Obille A."/>
            <person name="Becker A."/>
            <person name="Abrahante J.E."/>
            <person name="Garbe J."/>
            <person name="Badalamenti J.P."/>
            <person name="Herman A."/>
            <person name="Mangelson H."/>
            <person name="Liachko I."/>
            <person name="Sullivan S."/>
            <person name="Sone E.D."/>
            <person name="Koren S."/>
            <person name="Silverstein K.A.T."/>
            <person name="Beckman K.B."/>
            <person name="Gohl D.M."/>
        </authorList>
    </citation>
    <scope>NUCLEOTIDE SEQUENCE</scope>
    <source>
        <strain evidence="1">Duluth1</strain>
        <tissue evidence="1">Whole animal</tissue>
    </source>
</reference>